<gene>
    <name evidence="1" type="ORF">DS745_15420</name>
</gene>
<dbReference type="OrthoDB" id="2374504at2"/>
<sequence length="214" mass="24234">MKNILGIFPVNSTHGGRYNMNFAAHELLETSEALRTKAAEIEQHGVFVNQCNDQTLKNILTKHQHQMMNLYQQGINMMTGKGVEVTHQAPNFNAHQITMGIQNQTTMSAPSANTQSLSDQTIATLALCTHKSGSMMGMQWANECVDPQLRMYHVNCANMCQEMSYEIWTWMNHNGYYQPPTFSQTQVSQMTGMFQPVTNMQPTMMNNYGINNIQ</sequence>
<evidence type="ECO:0000313" key="2">
    <source>
        <dbReference type="Proteomes" id="UP000290649"/>
    </source>
</evidence>
<name>A0A4Q0VPG3_9BACI</name>
<protein>
    <submittedName>
        <fullName evidence="1">Spore coat protein</fullName>
    </submittedName>
</protein>
<dbReference type="Proteomes" id="UP000290649">
    <property type="component" value="Unassembled WGS sequence"/>
</dbReference>
<accession>A0A4Q0VPG3</accession>
<dbReference type="InterPro" id="IPR012347">
    <property type="entry name" value="Ferritin-like"/>
</dbReference>
<dbReference type="InterPro" id="IPR012851">
    <property type="entry name" value="Spore_coat_CotF-like"/>
</dbReference>
<dbReference type="AlphaFoldDB" id="A0A4Q0VPG3"/>
<dbReference type="Pfam" id="PF07875">
    <property type="entry name" value="Coat_F"/>
    <property type="match status" value="1"/>
</dbReference>
<keyword evidence="2" id="KW-1185">Reference proteome</keyword>
<proteinExistence type="predicted"/>
<organism evidence="1 2">
    <name type="scientific">Anaerobacillus alkaliphilus</name>
    <dbReference type="NCBI Taxonomy" id="1548597"/>
    <lineage>
        <taxon>Bacteria</taxon>
        <taxon>Bacillati</taxon>
        <taxon>Bacillota</taxon>
        <taxon>Bacilli</taxon>
        <taxon>Bacillales</taxon>
        <taxon>Bacillaceae</taxon>
        <taxon>Anaerobacillus</taxon>
    </lineage>
</organism>
<reference evidence="1 2" key="1">
    <citation type="journal article" date="2019" name="Int. J. Syst. Evol. Microbiol.">
        <title>Anaerobacillus alkaliphilus sp. nov., a novel alkaliphilic and moderately halophilic bacterium.</title>
        <authorList>
            <person name="Borsodi A.K."/>
            <person name="Aszalos J.M."/>
            <person name="Bihari P."/>
            <person name="Nagy I."/>
            <person name="Schumann P."/>
            <person name="Sproer C."/>
            <person name="Kovacs A.L."/>
            <person name="Boka K."/>
            <person name="Dobosy P."/>
            <person name="Ovari M."/>
            <person name="Szili-Kovacs T."/>
            <person name="Toth E."/>
        </authorList>
    </citation>
    <scope>NUCLEOTIDE SEQUENCE [LARGE SCALE GENOMIC DNA]</scope>
    <source>
        <strain evidence="1 2">B16-10</strain>
    </source>
</reference>
<dbReference type="Gene3D" id="1.20.1260.10">
    <property type="match status" value="1"/>
</dbReference>
<comment type="caution">
    <text evidence="1">The sequence shown here is derived from an EMBL/GenBank/DDBJ whole genome shotgun (WGS) entry which is preliminary data.</text>
</comment>
<keyword evidence="1" id="KW-0946">Virion</keyword>
<dbReference type="EMBL" id="QOUX01000046">
    <property type="protein sequence ID" value="RXI97757.1"/>
    <property type="molecule type" value="Genomic_DNA"/>
</dbReference>
<keyword evidence="1" id="KW-0167">Capsid protein</keyword>
<evidence type="ECO:0000313" key="1">
    <source>
        <dbReference type="EMBL" id="RXI97757.1"/>
    </source>
</evidence>